<dbReference type="EMBL" id="PCSU01000060">
    <property type="protein sequence ID" value="PIP56353.1"/>
    <property type="molecule type" value="Genomic_DNA"/>
</dbReference>
<dbReference type="AlphaFoldDB" id="A0A2H0BFA9"/>
<proteinExistence type="predicted"/>
<dbReference type="Proteomes" id="UP000228495">
    <property type="component" value="Unassembled WGS sequence"/>
</dbReference>
<comment type="caution">
    <text evidence="2">The sequence shown here is derived from an EMBL/GenBank/DDBJ whole genome shotgun (WGS) entry which is preliminary data.</text>
</comment>
<keyword evidence="1" id="KW-0472">Membrane</keyword>
<sequence length="89" mass="10209">MLQNSFEKGALNRELLKIWLWHILFGLAIAVFLTLVLIWAFENARTGHGFGQSSGELVLVKGLVLEWKAAPHVNPTERFFAEMFRTSFF</sequence>
<keyword evidence="1" id="KW-0812">Transmembrane</keyword>
<organism evidence="2 3">
    <name type="scientific">candidate division WWE3 bacterium CG22_combo_CG10-13_8_21_14_all_39_12</name>
    <dbReference type="NCBI Taxonomy" id="1975094"/>
    <lineage>
        <taxon>Bacteria</taxon>
        <taxon>Katanobacteria</taxon>
    </lineage>
</organism>
<evidence type="ECO:0000313" key="2">
    <source>
        <dbReference type="EMBL" id="PIP56353.1"/>
    </source>
</evidence>
<evidence type="ECO:0000256" key="1">
    <source>
        <dbReference type="SAM" id="Phobius"/>
    </source>
</evidence>
<name>A0A2H0BFA9_UNCKA</name>
<protein>
    <submittedName>
        <fullName evidence="2">Uncharacterized protein</fullName>
    </submittedName>
</protein>
<gene>
    <name evidence="2" type="ORF">COX05_03520</name>
</gene>
<reference evidence="2 3" key="1">
    <citation type="submission" date="2017-09" db="EMBL/GenBank/DDBJ databases">
        <title>Depth-based differentiation of microbial function through sediment-hosted aquifers and enrichment of novel symbionts in the deep terrestrial subsurface.</title>
        <authorList>
            <person name="Probst A.J."/>
            <person name="Ladd B."/>
            <person name="Jarett J.K."/>
            <person name="Geller-Mcgrath D.E."/>
            <person name="Sieber C.M."/>
            <person name="Emerson J.B."/>
            <person name="Anantharaman K."/>
            <person name="Thomas B.C."/>
            <person name="Malmstrom R."/>
            <person name="Stieglmeier M."/>
            <person name="Klingl A."/>
            <person name="Woyke T."/>
            <person name="Ryan C.M."/>
            <person name="Banfield J.F."/>
        </authorList>
    </citation>
    <scope>NUCLEOTIDE SEQUENCE [LARGE SCALE GENOMIC DNA]</scope>
    <source>
        <strain evidence="2">CG22_combo_CG10-13_8_21_14_all_39_12</strain>
    </source>
</reference>
<accession>A0A2H0BFA9</accession>
<evidence type="ECO:0000313" key="3">
    <source>
        <dbReference type="Proteomes" id="UP000228495"/>
    </source>
</evidence>
<keyword evidence="1" id="KW-1133">Transmembrane helix</keyword>
<feature type="transmembrane region" description="Helical" evidence="1">
    <location>
        <begin position="20"/>
        <end position="41"/>
    </location>
</feature>